<protein>
    <submittedName>
        <fullName evidence="2">Uncharacterized protein</fullName>
    </submittedName>
</protein>
<name>A0AAV2DUY9_9ROSI</name>
<feature type="coiled-coil region" evidence="1">
    <location>
        <begin position="152"/>
        <end position="182"/>
    </location>
</feature>
<accession>A0AAV2DUY9</accession>
<keyword evidence="3" id="KW-1185">Reference proteome</keyword>
<evidence type="ECO:0000313" key="3">
    <source>
        <dbReference type="Proteomes" id="UP001497516"/>
    </source>
</evidence>
<gene>
    <name evidence="2" type="ORF">LTRI10_LOCUS18835</name>
</gene>
<evidence type="ECO:0000256" key="1">
    <source>
        <dbReference type="SAM" id="Coils"/>
    </source>
</evidence>
<dbReference type="Proteomes" id="UP001497516">
    <property type="component" value="Chromosome 3"/>
</dbReference>
<sequence length="227" mass="25732">MSAFRLKSDNEFITPSSDGEGILVYPYKGDINDFKVFQATHRSNDHWGDGFHISATAKQYKALELFGVTIEGDRLKELAKELHGMETKNMFIYVNRAGLCMITQLKNTSIRTMRINDYFGWSEYGVRVPQSTIVASPWNKLDMSNGATMMDVRGLVRDAEEAEQLRRSLEEKNVELATCKKELEGSRKMESVLSKLVEAKEMEVGMVKNQLLGFQANLESMAGFRLP</sequence>
<proteinExistence type="predicted"/>
<dbReference type="EMBL" id="OZ034816">
    <property type="protein sequence ID" value="CAL1377165.1"/>
    <property type="molecule type" value="Genomic_DNA"/>
</dbReference>
<evidence type="ECO:0000313" key="2">
    <source>
        <dbReference type="EMBL" id="CAL1377165.1"/>
    </source>
</evidence>
<dbReference type="AlphaFoldDB" id="A0AAV2DUY9"/>
<keyword evidence="1" id="KW-0175">Coiled coil</keyword>
<reference evidence="2 3" key="1">
    <citation type="submission" date="2024-04" db="EMBL/GenBank/DDBJ databases">
        <authorList>
            <person name="Fracassetti M."/>
        </authorList>
    </citation>
    <scope>NUCLEOTIDE SEQUENCE [LARGE SCALE GENOMIC DNA]</scope>
</reference>
<organism evidence="2 3">
    <name type="scientific">Linum trigynum</name>
    <dbReference type="NCBI Taxonomy" id="586398"/>
    <lineage>
        <taxon>Eukaryota</taxon>
        <taxon>Viridiplantae</taxon>
        <taxon>Streptophyta</taxon>
        <taxon>Embryophyta</taxon>
        <taxon>Tracheophyta</taxon>
        <taxon>Spermatophyta</taxon>
        <taxon>Magnoliopsida</taxon>
        <taxon>eudicotyledons</taxon>
        <taxon>Gunneridae</taxon>
        <taxon>Pentapetalae</taxon>
        <taxon>rosids</taxon>
        <taxon>fabids</taxon>
        <taxon>Malpighiales</taxon>
        <taxon>Linaceae</taxon>
        <taxon>Linum</taxon>
    </lineage>
</organism>